<sequence length="866" mass="93093">MEQGIRLQGRSDYAGADVLLAEAEDLARRSGASRLFVPTVLANRAAGYSATGRHRPALDALLEALCLDEEMDDVRSQAGDLNMLGLTYLDVGDLETARPYLEKSYRLASEHGLTRFAAEAATNLAIVMERSGDYEQAAEVLGEVGQFWAEAGDESNAACVLTDRGLLAARTGDLDRAAELLTRARDLHRETGHWLHMVQDQVNLSNLESTRGDLAAALATARSALATATEQGLIQLMWYLEFRVAQLGVILAHSAAEAGGVGEAEAMAAFDDALQGLRRAADIIELLRTNIGRPEERQWLFADKEEVYETAIRLCLASGRGAEAFRFCERVRARAFLDSLGAERLRRLDATTASGAARQEYVARLFDPATSAGERTALLSELRAMRARTVAEQPATASITEAELPSVEEICAAIPEDARLVSYFVMGGTLLIFTLGRDGVLDAGQITAREPFAGIVGRLRGEIDDLDAGLPSGSVLFEALIRPVAPHLVDDGELIVVPHQALHQVPFSALWYHSRRHDRRVHLRDGIRTALLPSASALPFLAGTREPERYGVPLVLGDPTGDLPGAAEEARRVAEVIGVRELVGAEANRAALLGPEPSPPAASGREPLAPPTPLIVHVAAHGTHDPDDPLLSGLHLADGVVTVEDLIERGPAPRLLVLSGCFTGASTRRPGDELTGLAHAALRGRTRAVVATLWETSDEPSVLFFERFYEALGERASVGRALEWARGQVAEIYPDALDWAPYVLFGDPHADVADHIGVTVSEEDMLAMRERGDRGESLAESGRFAEALRILGDARADQARLLGGDHPETLFTIGRLACAPAMSGRLDEAAGYFAHAASAAARVLGPEDPLTESLRDNLAQAREQLA</sequence>
<dbReference type="Pfam" id="PF12770">
    <property type="entry name" value="CHAT"/>
    <property type="match status" value="1"/>
</dbReference>
<evidence type="ECO:0000256" key="1">
    <source>
        <dbReference type="SAM" id="MobiDB-lite"/>
    </source>
</evidence>
<feature type="region of interest" description="Disordered" evidence="1">
    <location>
        <begin position="592"/>
        <end position="611"/>
    </location>
</feature>
<dbReference type="SUPFAM" id="SSF48452">
    <property type="entry name" value="TPR-like"/>
    <property type="match status" value="2"/>
</dbReference>
<dbReference type="Proteomes" id="UP000588112">
    <property type="component" value="Unassembled WGS sequence"/>
</dbReference>
<dbReference type="PANTHER" id="PTHR10098">
    <property type="entry name" value="RAPSYN-RELATED"/>
    <property type="match status" value="1"/>
</dbReference>
<name>A0A7W8Z5I6_9ACTN</name>
<dbReference type="SMART" id="SM00028">
    <property type="entry name" value="TPR"/>
    <property type="match status" value="3"/>
</dbReference>
<dbReference type="RefSeq" id="WP_184612338.1">
    <property type="nucleotide sequence ID" value="NZ_BOOS01000015.1"/>
</dbReference>
<dbReference type="AlphaFoldDB" id="A0A7W8Z5I6"/>
<evidence type="ECO:0000259" key="2">
    <source>
        <dbReference type="Pfam" id="PF12770"/>
    </source>
</evidence>
<dbReference type="InterPro" id="IPR024983">
    <property type="entry name" value="CHAT_dom"/>
</dbReference>
<protein>
    <submittedName>
        <fullName evidence="3">Tetratricopeptide (TPR) repeat protein</fullName>
    </submittedName>
</protein>
<dbReference type="EMBL" id="JACHBR010000001">
    <property type="protein sequence ID" value="MBB5627725.1"/>
    <property type="molecule type" value="Genomic_DNA"/>
</dbReference>
<dbReference type="Gene3D" id="1.25.40.10">
    <property type="entry name" value="Tetratricopeptide repeat domain"/>
    <property type="match status" value="2"/>
</dbReference>
<reference evidence="3 4" key="1">
    <citation type="submission" date="2020-08" db="EMBL/GenBank/DDBJ databases">
        <title>Sequencing the genomes of 1000 actinobacteria strains.</title>
        <authorList>
            <person name="Klenk H.-P."/>
        </authorList>
    </citation>
    <scope>NUCLEOTIDE SEQUENCE [LARGE SCALE GENOMIC DNA]</scope>
    <source>
        <strain evidence="3 4">DSM 45790</strain>
    </source>
</reference>
<keyword evidence="4" id="KW-1185">Reference proteome</keyword>
<organism evidence="3 4">
    <name type="scientific">Sphaerisporangium krabiense</name>
    <dbReference type="NCBI Taxonomy" id="763782"/>
    <lineage>
        <taxon>Bacteria</taxon>
        <taxon>Bacillati</taxon>
        <taxon>Actinomycetota</taxon>
        <taxon>Actinomycetes</taxon>
        <taxon>Streptosporangiales</taxon>
        <taxon>Streptosporangiaceae</taxon>
        <taxon>Sphaerisporangium</taxon>
    </lineage>
</organism>
<accession>A0A7W8Z5I6</accession>
<evidence type="ECO:0000313" key="3">
    <source>
        <dbReference type="EMBL" id="MBB5627725.1"/>
    </source>
</evidence>
<comment type="caution">
    <text evidence="3">The sequence shown here is derived from an EMBL/GenBank/DDBJ whole genome shotgun (WGS) entry which is preliminary data.</text>
</comment>
<feature type="domain" description="CHAT" evidence="2">
    <location>
        <begin position="472"/>
        <end position="747"/>
    </location>
</feature>
<evidence type="ECO:0000313" key="4">
    <source>
        <dbReference type="Proteomes" id="UP000588112"/>
    </source>
</evidence>
<proteinExistence type="predicted"/>
<gene>
    <name evidence="3" type="ORF">BJ981_003424</name>
</gene>
<dbReference type="InterPro" id="IPR019734">
    <property type="entry name" value="TPR_rpt"/>
</dbReference>
<dbReference type="Pfam" id="PF13424">
    <property type="entry name" value="TPR_12"/>
    <property type="match status" value="2"/>
</dbReference>
<dbReference type="InterPro" id="IPR011990">
    <property type="entry name" value="TPR-like_helical_dom_sf"/>
</dbReference>